<name>A0A6C0D9G5_9ZZZZ</name>
<reference evidence="1" key="1">
    <citation type="journal article" date="2020" name="Nature">
        <title>Giant virus diversity and host interactions through global metagenomics.</title>
        <authorList>
            <person name="Schulz F."/>
            <person name="Roux S."/>
            <person name="Paez-Espino D."/>
            <person name="Jungbluth S."/>
            <person name="Walsh D.A."/>
            <person name="Denef V.J."/>
            <person name="McMahon K.D."/>
            <person name="Konstantinidis K.T."/>
            <person name="Eloe-Fadrosh E.A."/>
            <person name="Kyrpides N.C."/>
            <person name="Woyke T."/>
        </authorList>
    </citation>
    <scope>NUCLEOTIDE SEQUENCE</scope>
    <source>
        <strain evidence="1">GVMAG-M-3300023174-131</strain>
    </source>
</reference>
<evidence type="ECO:0000313" key="1">
    <source>
        <dbReference type="EMBL" id="QHT13468.1"/>
    </source>
</evidence>
<dbReference type="EMBL" id="MN739569">
    <property type="protein sequence ID" value="QHT13468.1"/>
    <property type="molecule type" value="Genomic_DNA"/>
</dbReference>
<accession>A0A6C0D9G5</accession>
<organism evidence="1">
    <name type="scientific">viral metagenome</name>
    <dbReference type="NCBI Taxonomy" id="1070528"/>
    <lineage>
        <taxon>unclassified sequences</taxon>
        <taxon>metagenomes</taxon>
        <taxon>organismal metagenomes</taxon>
    </lineage>
</organism>
<protein>
    <submittedName>
        <fullName evidence="1">Uncharacterized protein</fullName>
    </submittedName>
</protein>
<sequence length="122" mass="14174">MTDFSIGNRVLVVRNSDKLIFEGTIQNITSEFINKGAKHWGKEECIYISFPEETYNKLLLQGSPLFCTINRINKHCYINNLEDLSVCEITDNIMVNPYEYKISWDNIVSMLITKKAYTINKI</sequence>
<dbReference type="AlphaFoldDB" id="A0A6C0D9G5"/>
<proteinExistence type="predicted"/>